<accession>A0AAV6N2N2</accession>
<dbReference type="PROSITE" id="PS51746">
    <property type="entry name" value="PPM_2"/>
    <property type="match status" value="1"/>
</dbReference>
<dbReference type="InterPro" id="IPR001611">
    <property type="entry name" value="Leu-rich_rpt"/>
</dbReference>
<dbReference type="GO" id="GO:0005737">
    <property type="term" value="C:cytoplasm"/>
    <property type="evidence" value="ECO:0007669"/>
    <property type="project" value="TreeGrafter"/>
</dbReference>
<evidence type="ECO:0000256" key="5">
    <source>
        <dbReference type="ARBA" id="ARBA00022614"/>
    </source>
</evidence>
<evidence type="ECO:0000256" key="2">
    <source>
        <dbReference type="ARBA" id="ARBA00001946"/>
    </source>
</evidence>
<comment type="catalytic activity">
    <reaction evidence="13">
        <text>O-phospho-L-threonyl-[protein] + H2O = L-threonyl-[protein] + phosphate</text>
        <dbReference type="Rhea" id="RHEA:47004"/>
        <dbReference type="Rhea" id="RHEA-COMP:11060"/>
        <dbReference type="Rhea" id="RHEA-COMP:11605"/>
        <dbReference type="ChEBI" id="CHEBI:15377"/>
        <dbReference type="ChEBI" id="CHEBI:30013"/>
        <dbReference type="ChEBI" id="CHEBI:43474"/>
        <dbReference type="ChEBI" id="CHEBI:61977"/>
        <dbReference type="EC" id="3.1.3.16"/>
    </reaction>
</comment>
<dbReference type="CDD" id="cd00143">
    <property type="entry name" value="PP2Cc"/>
    <property type="match status" value="1"/>
</dbReference>
<evidence type="ECO:0000256" key="12">
    <source>
        <dbReference type="ARBA" id="ARBA00047761"/>
    </source>
</evidence>
<gene>
    <name evidence="17" type="ORF">SDJN03_14011</name>
</gene>
<evidence type="ECO:0000256" key="6">
    <source>
        <dbReference type="ARBA" id="ARBA00022723"/>
    </source>
</evidence>
<organism evidence="17 18">
    <name type="scientific">Cucurbita argyrosperma subsp. sororia</name>
    <dbReference type="NCBI Taxonomy" id="37648"/>
    <lineage>
        <taxon>Eukaryota</taxon>
        <taxon>Viridiplantae</taxon>
        <taxon>Streptophyta</taxon>
        <taxon>Embryophyta</taxon>
        <taxon>Tracheophyta</taxon>
        <taxon>Spermatophyta</taxon>
        <taxon>Magnoliopsida</taxon>
        <taxon>eudicotyledons</taxon>
        <taxon>Gunneridae</taxon>
        <taxon>Pentapetalae</taxon>
        <taxon>rosids</taxon>
        <taxon>fabids</taxon>
        <taxon>Cucurbitales</taxon>
        <taxon>Cucurbitaceae</taxon>
        <taxon>Cucurbiteae</taxon>
        <taxon>Cucurbita</taxon>
    </lineage>
</organism>
<proteinExistence type="inferred from homology"/>
<sequence>MEDYHVAKFVQIQEHELGLFAIYDGHVQQTVPAYLQKHLFSNILKEEDFWVDPNSSISKAYEKTDQAILSHSSDLGRGGSTAVTAILINGQRLWVANVGDSRAVLSRGGEAIQMTIDHEPNAERSIIENKGGFVSNMPGDVPRVNGQLAVSRAFGDKSLKSHLRSDPDIRDINIDANTDVLILASDGLWKVMSNQEAVDIARRIKDPMKAAKQLITEALLNESKDDISCIVLQVVRSFDRILGGFVLEAYIDSLSFGGFLLSRFFAITSLAPLAWGKKKKKTKIDLELEKPTELNYLSKTLHVSSIHHCEEPFQGGERKPSTLDVSVLYPSENNSKLDVKLTNNHESSVAGGAVEPAYEGEDERDNSIKRNPSDFDLPAQDTCGEEFEFQFPSSLGKQFDKIIIEGVDTIQSGHVSDPGIGKAVSWALPRLRRSCSNLESRDVLRNLSPHQLPPPMSQSFEKLQELADEMRNYVDPGSPGSVMTPHSADKVMLKKRSSSQILPSRSRRLWWKLFLWSHRNLQKPWTTNTKALPTSSAFNQQGGYCSDNLEPNRAAGKSLMESPGSGECPENNNSDDQDRENVCIGVSGLWPQNQWVAFSAESSSSLRRVDEWVKKLQLEPCLSIDVVGVDNDSDTFFPRTPERTATHTPRRGEPNLTEEILYANSIIGSLNSSSTVAHISGIGLKAIPTISHLSGLRSVNLSGNLIDYINPGSLPKGLHTLNLSRNKISAIEGLKELARLRILDLSYNRISHIGHGLSNCAIIKELYLAGNKISDVDGLHRLLKLTVLDLSFNKISTNKALAQLVANYNSLQALNLLGNPIQSNVSDDQLRKAVVGLLPSLVYLNKQAIKAQRAREVATDRVAKAALGNGSWCSHRRTSRKTSHVAPSSSSISGHRSSASDAHKGRHRSKAPTLRHSSLGMDSSALASSSSR</sequence>
<keyword evidence="7" id="KW-0677">Repeat</keyword>
<feature type="domain" description="PPM-type phosphatase" evidence="16">
    <location>
        <begin position="1"/>
        <end position="234"/>
    </location>
</feature>
<keyword evidence="6" id="KW-0479">Metal-binding</keyword>
<feature type="compositionally biased region" description="Low complexity" evidence="15">
    <location>
        <begin position="917"/>
        <end position="932"/>
    </location>
</feature>
<feature type="non-terminal residue" evidence="17">
    <location>
        <position position="1"/>
    </location>
</feature>
<dbReference type="EMBL" id="JAGKQH010000009">
    <property type="protein sequence ID" value="KAG6591665.1"/>
    <property type="molecule type" value="Genomic_DNA"/>
</dbReference>
<dbReference type="Proteomes" id="UP000685013">
    <property type="component" value="Chromosome 9"/>
</dbReference>
<dbReference type="GO" id="GO:0046872">
    <property type="term" value="F:metal ion binding"/>
    <property type="evidence" value="ECO:0007669"/>
    <property type="project" value="UniProtKB-KW"/>
</dbReference>
<evidence type="ECO:0000256" key="1">
    <source>
        <dbReference type="ARBA" id="ARBA00001936"/>
    </source>
</evidence>
<keyword evidence="8 14" id="KW-0378">Hydrolase</keyword>
<protein>
    <recommendedName>
        <fullName evidence="4">protein-serine/threonine phosphatase</fullName>
        <ecNumber evidence="4">3.1.3.16</ecNumber>
    </recommendedName>
</protein>
<feature type="compositionally biased region" description="Low complexity" evidence="15">
    <location>
        <begin position="888"/>
        <end position="900"/>
    </location>
</feature>
<feature type="region of interest" description="Disordered" evidence="15">
    <location>
        <begin position="551"/>
        <end position="578"/>
    </location>
</feature>
<dbReference type="InterPro" id="IPR001932">
    <property type="entry name" value="PPM-type_phosphatase-like_dom"/>
</dbReference>
<keyword evidence="5" id="KW-0433">Leucine-rich repeat</keyword>
<dbReference type="Pfam" id="PF00481">
    <property type="entry name" value="PP2C"/>
    <property type="match status" value="1"/>
</dbReference>
<dbReference type="PANTHER" id="PTHR15454:SF37">
    <property type="entry name" value="OUTER ARM DYNEIN LIGHT CHAIN 1 PROTEIN"/>
    <property type="match status" value="1"/>
</dbReference>
<comment type="catalytic activity">
    <reaction evidence="12">
        <text>O-phospho-L-seryl-[protein] + H2O = L-seryl-[protein] + phosphate</text>
        <dbReference type="Rhea" id="RHEA:20629"/>
        <dbReference type="Rhea" id="RHEA-COMP:9863"/>
        <dbReference type="Rhea" id="RHEA-COMP:11604"/>
        <dbReference type="ChEBI" id="CHEBI:15377"/>
        <dbReference type="ChEBI" id="CHEBI:29999"/>
        <dbReference type="ChEBI" id="CHEBI:43474"/>
        <dbReference type="ChEBI" id="CHEBI:83421"/>
        <dbReference type="EC" id="3.1.3.16"/>
    </reaction>
</comment>
<evidence type="ECO:0000256" key="9">
    <source>
        <dbReference type="ARBA" id="ARBA00022842"/>
    </source>
</evidence>
<dbReference type="Pfam" id="PF13855">
    <property type="entry name" value="LRR_8"/>
    <property type="match status" value="1"/>
</dbReference>
<dbReference type="FunFam" id="3.80.10.10:FF:000320">
    <property type="entry name" value="Protein phosphatase 1 regulatory subunit pprA"/>
    <property type="match status" value="1"/>
</dbReference>
<dbReference type="FunFam" id="3.60.40.10:FF:000010">
    <property type="entry name" value="Probable protein phosphatase 2C 39"/>
    <property type="match status" value="1"/>
</dbReference>
<dbReference type="PROSITE" id="PS51450">
    <property type="entry name" value="LRR"/>
    <property type="match status" value="4"/>
</dbReference>
<dbReference type="InterPro" id="IPR003591">
    <property type="entry name" value="Leu-rich_rpt_typical-subtyp"/>
</dbReference>
<dbReference type="SMART" id="SM00331">
    <property type="entry name" value="PP2C_SIG"/>
    <property type="match status" value="1"/>
</dbReference>
<feature type="region of interest" description="Disordered" evidence="15">
    <location>
        <begin position="350"/>
        <end position="375"/>
    </location>
</feature>
<comment type="similarity">
    <text evidence="3 14">Belongs to the PP2C family.</text>
</comment>
<keyword evidence="11" id="KW-0464">Manganese</keyword>
<reference evidence="17 18" key="1">
    <citation type="journal article" date="2021" name="Hortic Res">
        <title>The domestication of Cucurbita argyrosperma as revealed by the genome of its wild relative.</title>
        <authorList>
            <person name="Barrera-Redondo J."/>
            <person name="Sanchez-de la Vega G."/>
            <person name="Aguirre-Liguori J.A."/>
            <person name="Castellanos-Morales G."/>
            <person name="Gutierrez-Guerrero Y.T."/>
            <person name="Aguirre-Dugua X."/>
            <person name="Aguirre-Planter E."/>
            <person name="Tenaillon M.I."/>
            <person name="Lira-Saade R."/>
            <person name="Eguiarte L.E."/>
        </authorList>
    </citation>
    <scope>NUCLEOTIDE SEQUENCE [LARGE SCALE GENOMIC DNA]</scope>
    <source>
        <strain evidence="17">JBR-2021</strain>
    </source>
</reference>
<dbReference type="SMART" id="SM00369">
    <property type="entry name" value="LRR_TYP"/>
    <property type="match status" value="3"/>
</dbReference>
<dbReference type="SMART" id="SM00332">
    <property type="entry name" value="PP2Cc"/>
    <property type="match status" value="1"/>
</dbReference>
<dbReference type="PANTHER" id="PTHR15454">
    <property type="entry name" value="NISCHARIN RELATED"/>
    <property type="match status" value="1"/>
</dbReference>
<keyword evidence="18" id="KW-1185">Reference proteome</keyword>
<feature type="region of interest" description="Disordered" evidence="15">
    <location>
        <begin position="872"/>
        <end position="932"/>
    </location>
</feature>
<dbReference type="EC" id="3.1.3.16" evidence="4"/>
<evidence type="ECO:0000256" key="11">
    <source>
        <dbReference type="ARBA" id="ARBA00023211"/>
    </source>
</evidence>
<feature type="compositionally biased region" description="Basic residues" evidence="15">
    <location>
        <begin position="874"/>
        <end position="883"/>
    </location>
</feature>
<evidence type="ECO:0000256" key="3">
    <source>
        <dbReference type="ARBA" id="ARBA00006702"/>
    </source>
</evidence>
<evidence type="ECO:0000313" key="18">
    <source>
        <dbReference type="Proteomes" id="UP000685013"/>
    </source>
</evidence>
<evidence type="ECO:0000313" key="17">
    <source>
        <dbReference type="EMBL" id="KAG6591665.1"/>
    </source>
</evidence>
<evidence type="ECO:0000256" key="4">
    <source>
        <dbReference type="ARBA" id="ARBA00013081"/>
    </source>
</evidence>
<dbReference type="GO" id="GO:0004722">
    <property type="term" value="F:protein serine/threonine phosphatase activity"/>
    <property type="evidence" value="ECO:0007669"/>
    <property type="project" value="UniProtKB-EC"/>
</dbReference>
<evidence type="ECO:0000256" key="15">
    <source>
        <dbReference type="SAM" id="MobiDB-lite"/>
    </source>
</evidence>
<dbReference type="InterPro" id="IPR000222">
    <property type="entry name" value="PP2C_BS"/>
</dbReference>
<evidence type="ECO:0000256" key="13">
    <source>
        <dbReference type="ARBA" id="ARBA00048336"/>
    </source>
</evidence>
<dbReference type="AlphaFoldDB" id="A0AAV6N2N2"/>
<evidence type="ECO:0000256" key="8">
    <source>
        <dbReference type="ARBA" id="ARBA00022801"/>
    </source>
</evidence>
<evidence type="ECO:0000259" key="16">
    <source>
        <dbReference type="PROSITE" id="PS51746"/>
    </source>
</evidence>
<evidence type="ECO:0000256" key="14">
    <source>
        <dbReference type="RuleBase" id="RU003465"/>
    </source>
</evidence>
<evidence type="ECO:0000256" key="7">
    <source>
        <dbReference type="ARBA" id="ARBA00022737"/>
    </source>
</evidence>
<comment type="cofactor">
    <cofactor evidence="2">
        <name>Mg(2+)</name>
        <dbReference type="ChEBI" id="CHEBI:18420"/>
    </cofactor>
</comment>
<dbReference type="SMART" id="SM00365">
    <property type="entry name" value="LRR_SD22"/>
    <property type="match status" value="4"/>
</dbReference>
<evidence type="ECO:0000256" key="10">
    <source>
        <dbReference type="ARBA" id="ARBA00022912"/>
    </source>
</evidence>
<comment type="caution">
    <text evidence="17">The sequence shown here is derived from an EMBL/GenBank/DDBJ whole genome shotgun (WGS) entry which is preliminary data.</text>
</comment>
<keyword evidence="9" id="KW-0460">Magnesium</keyword>
<comment type="cofactor">
    <cofactor evidence="1">
        <name>Mn(2+)</name>
        <dbReference type="ChEBI" id="CHEBI:29035"/>
    </cofactor>
</comment>
<keyword evidence="10 14" id="KW-0904">Protein phosphatase</keyword>
<dbReference type="PROSITE" id="PS01032">
    <property type="entry name" value="PPM_1"/>
    <property type="match status" value="1"/>
</dbReference>
<name>A0AAV6N2N2_9ROSI</name>